<sequence>MSSLNFNQQLIIAATQSIIARYGIALSEEDLGSIFGLNPQTIRNKFTQGASDMPRYTQLKGKRVVMACDLAAFMVDNERKF</sequence>
<dbReference type="OrthoDB" id="5325881at2"/>
<dbReference type="AlphaFoldDB" id="A0A4V6I2W6"/>
<dbReference type="RefSeq" id="WP_034354836.1">
    <property type="nucleotide sequence ID" value="NZ_JRPR02000001.1"/>
</dbReference>
<name>A0A4V6I2W6_9HELI</name>
<dbReference type="Proteomes" id="UP000029733">
    <property type="component" value="Unassembled WGS sequence"/>
</dbReference>
<evidence type="ECO:0000313" key="1">
    <source>
        <dbReference type="EMBL" id="TLD97652.1"/>
    </source>
</evidence>
<protein>
    <recommendedName>
        <fullName evidence="3">DNA-binding protein</fullName>
    </recommendedName>
</protein>
<dbReference type="STRING" id="1677920.LS71_05595"/>
<keyword evidence="2" id="KW-1185">Reference proteome</keyword>
<gene>
    <name evidence="1" type="ORF">LS71_002620</name>
</gene>
<evidence type="ECO:0008006" key="3">
    <source>
        <dbReference type="Google" id="ProtNLM"/>
    </source>
</evidence>
<accession>A0A4V6I2W6</accession>
<proteinExistence type="predicted"/>
<evidence type="ECO:0000313" key="2">
    <source>
        <dbReference type="Proteomes" id="UP000029733"/>
    </source>
</evidence>
<dbReference type="EMBL" id="JRPR02000001">
    <property type="protein sequence ID" value="TLD97652.1"/>
    <property type="molecule type" value="Genomic_DNA"/>
</dbReference>
<reference evidence="1 2" key="1">
    <citation type="journal article" date="2014" name="Genome Announc.">
        <title>Draft genome sequences of eight enterohepatic helicobacter species isolated from both laboratory and wild rodents.</title>
        <authorList>
            <person name="Sheh A."/>
            <person name="Shen Z."/>
            <person name="Fox J.G."/>
        </authorList>
    </citation>
    <scope>NUCLEOTIDE SEQUENCE [LARGE SCALE GENOMIC DNA]</scope>
    <source>
        <strain evidence="1 2">MIT 09-6949</strain>
    </source>
</reference>
<organism evidence="1 2">
    <name type="scientific">Helicobacter jaachi</name>
    <dbReference type="NCBI Taxonomy" id="1677920"/>
    <lineage>
        <taxon>Bacteria</taxon>
        <taxon>Pseudomonadati</taxon>
        <taxon>Campylobacterota</taxon>
        <taxon>Epsilonproteobacteria</taxon>
        <taxon>Campylobacterales</taxon>
        <taxon>Helicobacteraceae</taxon>
        <taxon>Helicobacter</taxon>
    </lineage>
</organism>
<comment type="caution">
    <text evidence="1">The sequence shown here is derived from an EMBL/GenBank/DDBJ whole genome shotgun (WGS) entry which is preliminary data.</text>
</comment>